<feature type="binding site" evidence="7">
    <location>
        <position position="55"/>
    </location>
    <ligand>
        <name>Mg(2+)</name>
        <dbReference type="ChEBI" id="CHEBI:18420"/>
    </ligand>
</feature>
<evidence type="ECO:0000313" key="10">
    <source>
        <dbReference type="EMBL" id="MBG6083396.1"/>
    </source>
</evidence>
<reference evidence="10" key="1">
    <citation type="submission" date="2020-11" db="EMBL/GenBank/DDBJ databases">
        <title>Sequencing the genomes of 1000 actinobacteria strains.</title>
        <authorList>
            <person name="Klenk H.-P."/>
        </authorList>
    </citation>
    <scope>NUCLEOTIDE SEQUENCE</scope>
    <source>
        <strain evidence="10">DSM 26152</strain>
    </source>
</reference>
<comment type="pathway">
    <text evidence="7">Protein degradation; proteasomal Pup-dependent pathway.</text>
</comment>
<evidence type="ECO:0000256" key="7">
    <source>
        <dbReference type="HAMAP-Rule" id="MF_02111"/>
    </source>
</evidence>
<keyword evidence="4 7" id="KW-0833">Ubl conjugation pathway</keyword>
<dbReference type="EC" id="6.3.1.19" evidence="7 8"/>
<dbReference type="HAMAP" id="MF_02111">
    <property type="entry name" value="Pup_ligase"/>
    <property type="match status" value="1"/>
</dbReference>
<feature type="binding site" evidence="7">
    <location>
        <position position="53"/>
    </location>
    <ligand>
        <name>ATP</name>
        <dbReference type="ChEBI" id="CHEBI:30616"/>
    </ligand>
</feature>
<keyword evidence="3 7" id="KW-0547">Nucleotide-binding</keyword>
<dbReference type="NCBIfam" id="TIGR03686">
    <property type="entry name" value="pupylate_PafA"/>
    <property type="match status" value="1"/>
</dbReference>
<feature type="active site" description="Proton acceptor" evidence="7 9">
    <location>
        <position position="57"/>
    </location>
</feature>
<comment type="caution">
    <text evidence="10">The sequence shown here is derived from an EMBL/GenBank/DDBJ whole genome shotgun (WGS) entry which is preliminary data.</text>
</comment>
<keyword evidence="5 7" id="KW-0067">ATP-binding</keyword>
<dbReference type="GO" id="GO:0019787">
    <property type="term" value="F:ubiquitin-like protein transferase activity"/>
    <property type="evidence" value="ECO:0007669"/>
    <property type="project" value="UniProtKB-UniRule"/>
</dbReference>
<evidence type="ECO:0000256" key="1">
    <source>
        <dbReference type="ARBA" id="ARBA00022598"/>
    </source>
</evidence>
<keyword evidence="11" id="KW-1185">Reference proteome</keyword>
<keyword evidence="10" id="KW-0647">Proteasome</keyword>
<accession>A0A931D9N9</accession>
<comment type="pathway">
    <text evidence="7">Protein modification; protein pupylation.</text>
</comment>
<feature type="binding site" evidence="7">
    <location>
        <position position="9"/>
    </location>
    <ligand>
        <name>Mg(2+)</name>
        <dbReference type="ChEBI" id="CHEBI:18420"/>
    </ligand>
</feature>
<evidence type="ECO:0000313" key="11">
    <source>
        <dbReference type="Proteomes" id="UP000625033"/>
    </source>
</evidence>
<dbReference type="GO" id="GO:0016879">
    <property type="term" value="F:ligase activity, forming carbon-nitrogen bonds"/>
    <property type="evidence" value="ECO:0007669"/>
    <property type="project" value="UniProtKB-UniRule"/>
</dbReference>
<comment type="function">
    <text evidence="7">Catalyzes the covalent attachment of the prokaryotic ubiquitin-like protein modifier Pup to the proteasomal substrate proteins, thereby targeting them for proteasomal degradation. This tagging system is termed pupylation. The ligation reaction involves the side-chain carboxylate of the C-terminal glutamate of Pup and the side-chain amino group of a substrate lysine.</text>
</comment>
<gene>
    <name evidence="7" type="primary">pafA</name>
    <name evidence="10" type="ORF">IW252_000163</name>
</gene>
<organism evidence="10 11">
    <name type="scientific">Zhihengliuella flava</name>
    <dbReference type="NCBI Taxonomy" id="1285193"/>
    <lineage>
        <taxon>Bacteria</taxon>
        <taxon>Bacillati</taxon>
        <taxon>Actinomycetota</taxon>
        <taxon>Actinomycetes</taxon>
        <taxon>Micrococcales</taxon>
        <taxon>Micrococcaceae</taxon>
        <taxon>Zhihengliuella</taxon>
    </lineage>
</organism>
<dbReference type="EMBL" id="JADOTZ010000001">
    <property type="protein sequence ID" value="MBG6083396.1"/>
    <property type="molecule type" value="Genomic_DNA"/>
</dbReference>
<sequence length="456" mass="50873">MDRRVYGLETEFGLTYAPREGGRLMPEEVAKYLFRHVIDYGRSSNIFLTNGARLYLDVGSHPEYASAECDSLTDLICQDVAGEQIMHDLALRAERALAADGYDGDVYLFKNNTDSAGNSYGCHENFLIPRRVEFARLAEILIPFLVTRQLFTGAGGIATVDGQRQWVFSQRADHLWEGVSSATTRSRPIINTRDEPHADAQHYRRLHIISGDSTMSQTTQLAKIGATDLLLRMIEAGVPLRDYSIAHPTQAIRDVSHDTTGRAQIELASGRRMTALELQRIFYDRAVAFVAAEGAHHDQLERVLDLWGRSLDAVESGDGTSVATEIDWAIKHQVLSRYAERNQLSVDHPRMAQLDLAYHDVHPERGLFHLLERRGAAQTVVDRDAVARAVTTPPLSTRAKLRGEFVRAARAAGRDFTVDWVHFRLDDDRGRTVAVKDPLSAQNDAVSALIDSIEAT</sequence>
<comment type="miscellaneous">
    <text evidence="7">The reaction mechanism probably proceeds via the activation of Pup by phosphorylation of its C-terminal glutamate, which is then subject to nucleophilic attack by the substrate lysine, resulting in an isopeptide bond and the release of phosphate as a good leaving group.</text>
</comment>
<evidence type="ECO:0000256" key="3">
    <source>
        <dbReference type="ARBA" id="ARBA00022741"/>
    </source>
</evidence>
<evidence type="ECO:0000256" key="4">
    <source>
        <dbReference type="ARBA" id="ARBA00022786"/>
    </source>
</evidence>
<dbReference type="GO" id="GO:0019941">
    <property type="term" value="P:modification-dependent protein catabolic process"/>
    <property type="evidence" value="ECO:0007669"/>
    <property type="project" value="UniProtKB-UniRule"/>
</dbReference>
<feature type="binding site" evidence="7">
    <location>
        <position position="66"/>
    </location>
    <ligand>
        <name>ATP</name>
        <dbReference type="ChEBI" id="CHEBI:30616"/>
    </ligand>
</feature>
<evidence type="ECO:0000256" key="9">
    <source>
        <dbReference type="PIRSR" id="PIRSR018077-1"/>
    </source>
</evidence>
<evidence type="ECO:0000256" key="2">
    <source>
        <dbReference type="ARBA" id="ARBA00022723"/>
    </source>
</evidence>
<evidence type="ECO:0000256" key="6">
    <source>
        <dbReference type="ARBA" id="ARBA00022842"/>
    </source>
</evidence>
<feature type="binding site" evidence="7">
    <location>
        <position position="420"/>
    </location>
    <ligand>
        <name>ATP</name>
        <dbReference type="ChEBI" id="CHEBI:30616"/>
    </ligand>
</feature>
<dbReference type="GO" id="GO:0010498">
    <property type="term" value="P:proteasomal protein catabolic process"/>
    <property type="evidence" value="ECO:0007669"/>
    <property type="project" value="UniProtKB-UniRule"/>
</dbReference>
<dbReference type="GO" id="GO:0005524">
    <property type="term" value="F:ATP binding"/>
    <property type="evidence" value="ECO:0007669"/>
    <property type="project" value="UniProtKB-UniRule"/>
</dbReference>
<comment type="catalytic activity">
    <reaction evidence="7">
        <text>ATP + [prokaryotic ubiquitin-like protein]-L-glutamate + [protein]-L-lysine = ADP + phosphate + N(6)-([prokaryotic ubiquitin-like protein]-gamma-L-glutamyl)-[protein]-L-lysine.</text>
        <dbReference type="EC" id="6.3.1.19"/>
    </reaction>
</comment>
<dbReference type="GO" id="GO:0000502">
    <property type="term" value="C:proteasome complex"/>
    <property type="evidence" value="ECO:0007669"/>
    <property type="project" value="UniProtKB-KW"/>
</dbReference>
<dbReference type="Pfam" id="PF03136">
    <property type="entry name" value="Pup_ligase"/>
    <property type="match status" value="1"/>
</dbReference>
<proteinExistence type="inferred from homology"/>
<dbReference type="Proteomes" id="UP000625033">
    <property type="component" value="Unassembled WGS sequence"/>
</dbReference>
<dbReference type="GO" id="GO:0070490">
    <property type="term" value="P:protein pupylation"/>
    <property type="evidence" value="ECO:0007669"/>
    <property type="project" value="UniProtKB-UniRule"/>
</dbReference>
<comment type="similarity">
    <text evidence="7">Belongs to the Pup ligase/Pup deamidase family. Pup-conjugating enzyme subfamily.</text>
</comment>
<protein>
    <recommendedName>
        <fullName evidence="7 8">Pup--protein ligase</fullName>
        <ecNumber evidence="7 8">6.3.1.19</ecNumber>
    </recommendedName>
    <alternativeName>
        <fullName evidence="7">Proteasome accessory factor A</fullName>
    </alternativeName>
    <alternativeName>
        <fullName evidence="7">Pup-conjugating enzyme</fullName>
    </alternativeName>
</protein>
<feature type="binding site" evidence="7">
    <location>
        <position position="63"/>
    </location>
    <ligand>
        <name>Mg(2+)</name>
        <dbReference type="ChEBI" id="CHEBI:18420"/>
    </ligand>
</feature>
<evidence type="ECO:0000256" key="5">
    <source>
        <dbReference type="ARBA" id="ARBA00022840"/>
    </source>
</evidence>
<dbReference type="PANTHER" id="PTHR42307:SF3">
    <property type="entry name" value="PUP--PROTEIN LIGASE"/>
    <property type="match status" value="1"/>
</dbReference>
<dbReference type="RefSeq" id="WP_196834839.1">
    <property type="nucleotide sequence ID" value="NZ_JADOTZ010000001.1"/>
</dbReference>
<dbReference type="InterPro" id="IPR022279">
    <property type="entry name" value="Pup_ligase"/>
</dbReference>
<keyword evidence="2 7" id="KW-0479">Metal-binding</keyword>
<dbReference type="InterPro" id="IPR004347">
    <property type="entry name" value="Pup_ligase/deamidase"/>
</dbReference>
<name>A0A931D9N9_9MICC</name>
<evidence type="ECO:0000256" key="8">
    <source>
        <dbReference type="NCBIfam" id="TIGR03686"/>
    </source>
</evidence>
<dbReference type="GO" id="GO:0000287">
    <property type="term" value="F:magnesium ion binding"/>
    <property type="evidence" value="ECO:0007669"/>
    <property type="project" value="UniProtKB-UniRule"/>
</dbReference>
<dbReference type="AlphaFoldDB" id="A0A931D9N9"/>
<keyword evidence="6 7" id="KW-0460">Magnesium</keyword>
<dbReference type="PANTHER" id="PTHR42307">
    <property type="entry name" value="PUP DEAMIDASE/DEPUPYLASE"/>
    <property type="match status" value="1"/>
</dbReference>
<dbReference type="PIRSF" id="PIRSF018077">
    <property type="entry name" value="UCP018077"/>
    <property type="match status" value="1"/>
</dbReference>
<keyword evidence="1 7" id="KW-0436">Ligase</keyword>